<dbReference type="AlphaFoldDB" id="A0A7S2MJW6"/>
<gene>
    <name evidence="1" type="ORF">DSPE1174_LOCUS31247</name>
</gene>
<name>A0A7S2MJW6_9STRA</name>
<accession>A0A7S2MJW6</accession>
<sequence>MNWLCSDILSPKTGNGKFSLWKESSWYFWIRFMYNCIKTSRGYGMTSIIEVIGISRCFGLLISLKFVVNLASQFNIYECVELTAPNGQFHNFYESLNDEVG</sequence>
<reference evidence="1" key="1">
    <citation type="submission" date="2021-01" db="EMBL/GenBank/DDBJ databases">
        <authorList>
            <person name="Corre E."/>
            <person name="Pelletier E."/>
            <person name="Niang G."/>
            <person name="Scheremetjew M."/>
            <person name="Finn R."/>
            <person name="Kale V."/>
            <person name="Holt S."/>
            <person name="Cochrane G."/>
            <person name="Meng A."/>
            <person name="Brown T."/>
            <person name="Cohen L."/>
        </authorList>
    </citation>
    <scope>NUCLEOTIDE SEQUENCE</scope>
    <source>
        <strain evidence="1">CCMP1381</strain>
    </source>
</reference>
<protein>
    <submittedName>
        <fullName evidence="1">Uncharacterized protein</fullName>
    </submittedName>
</protein>
<evidence type="ECO:0000313" key="1">
    <source>
        <dbReference type="EMBL" id="CAD9487727.1"/>
    </source>
</evidence>
<proteinExistence type="predicted"/>
<dbReference type="EMBL" id="HBGS01059884">
    <property type="protein sequence ID" value="CAD9487727.1"/>
    <property type="molecule type" value="Transcribed_RNA"/>
</dbReference>
<organism evidence="1">
    <name type="scientific">Octactis speculum</name>
    <dbReference type="NCBI Taxonomy" id="3111310"/>
    <lineage>
        <taxon>Eukaryota</taxon>
        <taxon>Sar</taxon>
        <taxon>Stramenopiles</taxon>
        <taxon>Ochrophyta</taxon>
        <taxon>Dictyochophyceae</taxon>
        <taxon>Dictyochales</taxon>
        <taxon>Dictyochaceae</taxon>
        <taxon>Octactis</taxon>
    </lineage>
</organism>